<feature type="compositionally biased region" description="Basic residues" evidence="7">
    <location>
        <begin position="23"/>
        <end position="33"/>
    </location>
</feature>
<proteinExistence type="predicted"/>
<dbReference type="PRINTS" id="PR00722">
    <property type="entry name" value="CHYMOTRYPSIN"/>
</dbReference>
<evidence type="ECO:0000256" key="4">
    <source>
        <dbReference type="ARBA" id="ARBA00023157"/>
    </source>
</evidence>
<dbReference type="SUPFAM" id="SSF50494">
    <property type="entry name" value="Trypsin-like serine proteases"/>
    <property type="match status" value="1"/>
</dbReference>
<evidence type="ECO:0000256" key="3">
    <source>
        <dbReference type="ARBA" id="ARBA00022729"/>
    </source>
</evidence>
<dbReference type="OrthoDB" id="10061449at2759"/>
<evidence type="ECO:0000256" key="6">
    <source>
        <dbReference type="RuleBase" id="RU363034"/>
    </source>
</evidence>
<keyword evidence="9" id="KW-0472">Membrane</keyword>
<dbReference type="Proteomes" id="UP000192578">
    <property type="component" value="Unassembled WGS sequence"/>
</dbReference>
<keyword evidence="10" id="KW-1185">Reference proteome</keyword>
<keyword evidence="6 9" id="KW-0645">Protease</keyword>
<feature type="compositionally biased region" description="Polar residues" evidence="7">
    <location>
        <begin position="1"/>
        <end position="22"/>
    </location>
</feature>
<sequence length="319" mass="35173">MLLTTTTASSRDLESTLTTRTNQSHRRRRKHRPAKDATSTDDLTCGRPASSPTSAPNRRSNKNLGHRIVNGVRVPSGGMPWACAIVQSDPTFQFCDCTVINRQWVITAGHCVADPRIQTAKIYMGITNLLDAEGEKIREIDSYFLHPQFDLRQLSPDVALIKLASPLGNFSDNLMPACLPSRPVNATAIRRGRKNRRICYVAGWGTTFKGQNSGGKIGSGSDRLMQIAIEMFSSVDCRRNQPTNIAFNERTMICGGYDDGKTFSHCNGDSGGPLVCDEGDNRWVLHGIVSWVIDCARAPGGYTNVYGMMSFIRKTIELN</sequence>
<comment type="caution">
    <text evidence="9">The sequence shown here is derived from an EMBL/GenBank/DDBJ whole genome shotgun (WGS) entry which is preliminary data.</text>
</comment>
<keyword evidence="5" id="KW-0325">Glycoprotein</keyword>
<comment type="subcellular location">
    <subcellularLocation>
        <location evidence="1">Secreted</location>
    </subcellularLocation>
</comment>
<dbReference type="PANTHER" id="PTHR24252">
    <property type="entry name" value="ACROSIN-RELATED"/>
    <property type="match status" value="1"/>
</dbReference>
<name>A0A1W0WX10_HYPEX</name>
<keyword evidence="4" id="KW-1015">Disulfide bond</keyword>
<dbReference type="GO" id="GO:0004252">
    <property type="term" value="F:serine-type endopeptidase activity"/>
    <property type="evidence" value="ECO:0007669"/>
    <property type="project" value="InterPro"/>
</dbReference>
<dbReference type="Gene3D" id="2.40.10.10">
    <property type="entry name" value="Trypsin-like serine proteases"/>
    <property type="match status" value="1"/>
</dbReference>
<dbReference type="PROSITE" id="PS50240">
    <property type="entry name" value="TRYPSIN_DOM"/>
    <property type="match status" value="1"/>
</dbReference>
<keyword evidence="2" id="KW-0964">Secreted</keyword>
<dbReference type="GO" id="GO:0006508">
    <property type="term" value="P:proteolysis"/>
    <property type="evidence" value="ECO:0007669"/>
    <property type="project" value="UniProtKB-KW"/>
</dbReference>
<dbReference type="SMART" id="SM00020">
    <property type="entry name" value="Tryp_SPc"/>
    <property type="match status" value="1"/>
</dbReference>
<evidence type="ECO:0000313" key="10">
    <source>
        <dbReference type="Proteomes" id="UP000192578"/>
    </source>
</evidence>
<dbReference type="Pfam" id="PF00089">
    <property type="entry name" value="Trypsin"/>
    <property type="match status" value="1"/>
</dbReference>
<evidence type="ECO:0000259" key="8">
    <source>
        <dbReference type="PROSITE" id="PS50240"/>
    </source>
</evidence>
<dbReference type="InterPro" id="IPR033116">
    <property type="entry name" value="TRYPSIN_SER"/>
</dbReference>
<evidence type="ECO:0000256" key="2">
    <source>
        <dbReference type="ARBA" id="ARBA00022525"/>
    </source>
</evidence>
<dbReference type="InterPro" id="IPR043504">
    <property type="entry name" value="Peptidase_S1_PA_chymotrypsin"/>
</dbReference>
<dbReference type="EMBL" id="MTYJ01000036">
    <property type="protein sequence ID" value="OQV19739.1"/>
    <property type="molecule type" value="Genomic_DNA"/>
</dbReference>
<feature type="domain" description="Peptidase S1" evidence="8">
    <location>
        <begin position="68"/>
        <end position="317"/>
    </location>
</feature>
<dbReference type="InterPro" id="IPR001254">
    <property type="entry name" value="Trypsin_dom"/>
</dbReference>
<dbReference type="InterPro" id="IPR018114">
    <property type="entry name" value="TRYPSIN_HIS"/>
</dbReference>
<evidence type="ECO:0000313" key="9">
    <source>
        <dbReference type="EMBL" id="OQV19739.1"/>
    </source>
</evidence>
<feature type="region of interest" description="Disordered" evidence="7">
    <location>
        <begin position="1"/>
        <end position="66"/>
    </location>
</feature>
<dbReference type="GO" id="GO:0005576">
    <property type="term" value="C:extracellular region"/>
    <property type="evidence" value="ECO:0007669"/>
    <property type="project" value="UniProtKB-SubCell"/>
</dbReference>
<gene>
    <name evidence="9" type="ORF">BV898_06278</name>
</gene>
<organism evidence="9 10">
    <name type="scientific">Hypsibius exemplaris</name>
    <name type="common">Freshwater tardigrade</name>
    <dbReference type="NCBI Taxonomy" id="2072580"/>
    <lineage>
        <taxon>Eukaryota</taxon>
        <taxon>Metazoa</taxon>
        <taxon>Ecdysozoa</taxon>
        <taxon>Tardigrada</taxon>
        <taxon>Eutardigrada</taxon>
        <taxon>Parachela</taxon>
        <taxon>Hypsibioidea</taxon>
        <taxon>Hypsibiidae</taxon>
        <taxon>Hypsibius</taxon>
    </lineage>
</organism>
<dbReference type="FunFam" id="2.40.10.10:FF:000068">
    <property type="entry name" value="transmembrane protease serine 2"/>
    <property type="match status" value="1"/>
</dbReference>
<accession>A0A1W0WX10</accession>
<evidence type="ECO:0000256" key="7">
    <source>
        <dbReference type="SAM" id="MobiDB-lite"/>
    </source>
</evidence>
<dbReference type="FunFam" id="2.40.10.10:FF:000054">
    <property type="entry name" value="Complement C1r subcomponent"/>
    <property type="match status" value="1"/>
</dbReference>
<reference evidence="10" key="1">
    <citation type="submission" date="2017-01" db="EMBL/GenBank/DDBJ databases">
        <title>Comparative genomics of anhydrobiosis in the tardigrade Hypsibius dujardini.</title>
        <authorList>
            <person name="Yoshida Y."/>
            <person name="Koutsovoulos G."/>
            <person name="Laetsch D."/>
            <person name="Stevens L."/>
            <person name="Kumar S."/>
            <person name="Horikawa D."/>
            <person name="Ishino K."/>
            <person name="Komine S."/>
            <person name="Tomita M."/>
            <person name="Blaxter M."/>
            <person name="Arakawa K."/>
        </authorList>
    </citation>
    <scope>NUCLEOTIDE SEQUENCE [LARGE SCALE GENOMIC DNA]</scope>
    <source>
        <strain evidence="10">Z151</strain>
    </source>
</reference>
<dbReference type="PANTHER" id="PTHR24252:SF7">
    <property type="entry name" value="HYALIN"/>
    <property type="match status" value="1"/>
</dbReference>
<keyword evidence="9" id="KW-0812">Transmembrane</keyword>
<dbReference type="PROSITE" id="PS00134">
    <property type="entry name" value="TRYPSIN_HIS"/>
    <property type="match status" value="1"/>
</dbReference>
<dbReference type="AlphaFoldDB" id="A0A1W0WX10"/>
<protein>
    <submittedName>
        <fullName evidence="9">Transmembrane protease serine 9</fullName>
    </submittedName>
</protein>
<dbReference type="InterPro" id="IPR001314">
    <property type="entry name" value="Peptidase_S1A"/>
</dbReference>
<evidence type="ECO:0000256" key="5">
    <source>
        <dbReference type="ARBA" id="ARBA00023180"/>
    </source>
</evidence>
<dbReference type="InterPro" id="IPR009003">
    <property type="entry name" value="Peptidase_S1_PA"/>
</dbReference>
<dbReference type="PROSITE" id="PS00135">
    <property type="entry name" value="TRYPSIN_SER"/>
    <property type="match status" value="1"/>
</dbReference>
<keyword evidence="3" id="KW-0732">Signal</keyword>
<keyword evidence="6" id="KW-0378">Hydrolase</keyword>
<keyword evidence="6" id="KW-0720">Serine protease</keyword>
<evidence type="ECO:0000256" key="1">
    <source>
        <dbReference type="ARBA" id="ARBA00004613"/>
    </source>
</evidence>
<dbReference type="CDD" id="cd00190">
    <property type="entry name" value="Tryp_SPc"/>
    <property type="match status" value="1"/>
</dbReference>